<dbReference type="AlphaFoldDB" id="A0A4Y7S011"/>
<evidence type="ECO:0000313" key="1">
    <source>
        <dbReference type="EMBL" id="TEB14400.1"/>
    </source>
</evidence>
<comment type="caution">
    <text evidence="1">The sequence shown here is derived from an EMBL/GenBank/DDBJ whole genome shotgun (WGS) entry which is preliminary data.</text>
</comment>
<sequence length="106" mass="12132">MTDYASQGKTRAYNVVELSESKNFQAIYTALSRSSTAAHTYILGDLNKRQIDKVSQGLTKLQYEDYRLEMQQLNTLDLITAEKHYGHWPNSISEGMRNPLIKAFVD</sequence>
<proteinExistence type="predicted"/>
<feature type="non-terminal residue" evidence="1">
    <location>
        <position position="106"/>
    </location>
</feature>
<keyword evidence="2" id="KW-1185">Reference proteome</keyword>
<accession>A0A4Y7S011</accession>
<name>A0A4Y7S011_COPMI</name>
<dbReference type="OrthoDB" id="3247165at2759"/>
<protein>
    <submittedName>
        <fullName evidence="1">Uncharacterized protein</fullName>
    </submittedName>
</protein>
<evidence type="ECO:0000313" key="2">
    <source>
        <dbReference type="Proteomes" id="UP000298030"/>
    </source>
</evidence>
<organism evidence="1 2">
    <name type="scientific">Coprinellus micaceus</name>
    <name type="common">Glistening ink-cap mushroom</name>
    <name type="synonym">Coprinus micaceus</name>
    <dbReference type="NCBI Taxonomy" id="71717"/>
    <lineage>
        <taxon>Eukaryota</taxon>
        <taxon>Fungi</taxon>
        <taxon>Dikarya</taxon>
        <taxon>Basidiomycota</taxon>
        <taxon>Agaricomycotina</taxon>
        <taxon>Agaricomycetes</taxon>
        <taxon>Agaricomycetidae</taxon>
        <taxon>Agaricales</taxon>
        <taxon>Agaricineae</taxon>
        <taxon>Psathyrellaceae</taxon>
        <taxon>Coprinellus</taxon>
    </lineage>
</organism>
<gene>
    <name evidence="1" type="ORF">FA13DRAFT_1584639</name>
</gene>
<dbReference type="Proteomes" id="UP000298030">
    <property type="component" value="Unassembled WGS sequence"/>
</dbReference>
<reference evidence="1 2" key="1">
    <citation type="journal article" date="2019" name="Nat. Ecol. Evol.">
        <title>Megaphylogeny resolves global patterns of mushroom evolution.</title>
        <authorList>
            <person name="Varga T."/>
            <person name="Krizsan K."/>
            <person name="Foldi C."/>
            <person name="Dima B."/>
            <person name="Sanchez-Garcia M."/>
            <person name="Sanchez-Ramirez S."/>
            <person name="Szollosi G.J."/>
            <person name="Szarkandi J.G."/>
            <person name="Papp V."/>
            <person name="Albert L."/>
            <person name="Andreopoulos W."/>
            <person name="Angelini C."/>
            <person name="Antonin V."/>
            <person name="Barry K.W."/>
            <person name="Bougher N.L."/>
            <person name="Buchanan P."/>
            <person name="Buyck B."/>
            <person name="Bense V."/>
            <person name="Catcheside P."/>
            <person name="Chovatia M."/>
            <person name="Cooper J."/>
            <person name="Damon W."/>
            <person name="Desjardin D."/>
            <person name="Finy P."/>
            <person name="Geml J."/>
            <person name="Haridas S."/>
            <person name="Hughes K."/>
            <person name="Justo A."/>
            <person name="Karasinski D."/>
            <person name="Kautmanova I."/>
            <person name="Kiss B."/>
            <person name="Kocsube S."/>
            <person name="Kotiranta H."/>
            <person name="LaButti K.M."/>
            <person name="Lechner B.E."/>
            <person name="Liimatainen K."/>
            <person name="Lipzen A."/>
            <person name="Lukacs Z."/>
            <person name="Mihaltcheva S."/>
            <person name="Morgado L.N."/>
            <person name="Niskanen T."/>
            <person name="Noordeloos M.E."/>
            <person name="Ohm R.A."/>
            <person name="Ortiz-Santana B."/>
            <person name="Ovrebo C."/>
            <person name="Racz N."/>
            <person name="Riley R."/>
            <person name="Savchenko A."/>
            <person name="Shiryaev A."/>
            <person name="Soop K."/>
            <person name="Spirin V."/>
            <person name="Szebenyi C."/>
            <person name="Tomsovsky M."/>
            <person name="Tulloss R.E."/>
            <person name="Uehling J."/>
            <person name="Grigoriev I.V."/>
            <person name="Vagvolgyi C."/>
            <person name="Papp T."/>
            <person name="Martin F.M."/>
            <person name="Miettinen O."/>
            <person name="Hibbett D.S."/>
            <person name="Nagy L.G."/>
        </authorList>
    </citation>
    <scope>NUCLEOTIDE SEQUENCE [LARGE SCALE GENOMIC DNA]</scope>
    <source>
        <strain evidence="1 2">FP101781</strain>
    </source>
</reference>
<dbReference type="EMBL" id="QPFP01000391">
    <property type="protein sequence ID" value="TEB14400.1"/>
    <property type="molecule type" value="Genomic_DNA"/>
</dbReference>